<dbReference type="AlphaFoldDB" id="A0AAE0VJ26"/>
<dbReference type="Proteomes" id="UP001195483">
    <property type="component" value="Unassembled WGS sequence"/>
</dbReference>
<feature type="transmembrane region" description="Helical" evidence="6">
    <location>
        <begin position="259"/>
        <end position="283"/>
    </location>
</feature>
<evidence type="ECO:0000313" key="8">
    <source>
        <dbReference type="Proteomes" id="UP001195483"/>
    </source>
</evidence>
<reference evidence="7" key="2">
    <citation type="journal article" date="2021" name="Genome Biol. Evol.">
        <title>Developing a high-quality reference genome for a parasitic bivalve with doubly uniparental inheritance (Bivalvia: Unionida).</title>
        <authorList>
            <person name="Smith C.H."/>
        </authorList>
    </citation>
    <scope>NUCLEOTIDE SEQUENCE</scope>
    <source>
        <strain evidence="7">CHS0354</strain>
        <tissue evidence="7">Mantle</tissue>
    </source>
</reference>
<dbReference type="InterPro" id="IPR013604">
    <property type="entry name" value="7TM_chemorcpt"/>
</dbReference>
<reference evidence="7" key="1">
    <citation type="journal article" date="2021" name="Genome Biol. Evol.">
        <title>A High-Quality Reference Genome for a Parasitic Bivalve with Doubly Uniparental Inheritance (Bivalvia: Unionida).</title>
        <authorList>
            <person name="Smith C.H."/>
        </authorList>
    </citation>
    <scope>NUCLEOTIDE SEQUENCE</scope>
    <source>
        <strain evidence="7">CHS0354</strain>
    </source>
</reference>
<feature type="transmembrane region" description="Helical" evidence="6">
    <location>
        <begin position="96"/>
        <end position="113"/>
    </location>
</feature>
<evidence type="ECO:0000256" key="1">
    <source>
        <dbReference type="ARBA" id="ARBA00004141"/>
    </source>
</evidence>
<comment type="caution">
    <text evidence="7">The sequence shown here is derived from an EMBL/GenBank/DDBJ whole genome shotgun (WGS) entry which is preliminary data.</text>
</comment>
<dbReference type="GO" id="GO:0050909">
    <property type="term" value="P:sensory perception of taste"/>
    <property type="evidence" value="ECO:0007669"/>
    <property type="project" value="InterPro"/>
</dbReference>
<accession>A0AAE0VJ26</accession>
<dbReference type="EMBL" id="JAEAOA010001694">
    <property type="protein sequence ID" value="KAK3579451.1"/>
    <property type="molecule type" value="Genomic_DNA"/>
</dbReference>
<keyword evidence="4 6" id="KW-0472">Membrane</keyword>
<comment type="subcellular location">
    <subcellularLocation>
        <location evidence="1">Membrane</location>
        <topology evidence="1">Multi-pass membrane protein</topology>
    </subcellularLocation>
</comment>
<feature type="transmembrane region" description="Helical" evidence="6">
    <location>
        <begin position="143"/>
        <end position="167"/>
    </location>
</feature>
<feature type="transmembrane region" description="Helical" evidence="6">
    <location>
        <begin position="59"/>
        <end position="76"/>
    </location>
</feature>
<evidence type="ECO:0000313" key="7">
    <source>
        <dbReference type="EMBL" id="KAK3579451.1"/>
    </source>
</evidence>
<gene>
    <name evidence="7" type="ORF">CHS0354_028252</name>
</gene>
<dbReference type="GO" id="GO:0016020">
    <property type="term" value="C:membrane"/>
    <property type="evidence" value="ECO:0007669"/>
    <property type="project" value="UniProtKB-SubCell"/>
</dbReference>
<evidence type="ECO:0000256" key="3">
    <source>
        <dbReference type="ARBA" id="ARBA00022989"/>
    </source>
</evidence>
<name>A0AAE0VJ26_9BIVA</name>
<keyword evidence="5" id="KW-0675">Receptor</keyword>
<sequence length="405" mass="46126">MRLTKVEDITQSASVLSEKLEVAIKPFLACLSIAGLRRRHIVTEEKNIGIFRQLIRWKYMFYAIIILLLLWSNFLFSLKDFASVHAFDGKLCKDIISSAWFLQVAFYAANNLVMGRHWPSFYTAWDKYAENTGTKTRSMVRKLAIFLTIVYACWVVSSCVFLTISALQTRANTTASLSLTEAIFVNIFLFTAYFYFVSTWFLLTAQFALACFMFYRAFREQYRDLKLDVEEKCSVSNTIESHRLRHDNLCRLVSQADSIFSMFIFVTVATAIPLIVFTLYFVMFETTDTFSYGATWWSVILCTVQLFVIFIGGAAVNTAAHGSLDLLYKIDLQDVPIDKLQKLTIFLSRLNARSIGFSAFDLFIIDKPTVVTFFGSILTYAIVVIQFRSCTSGSLALSSCNRTSA</sequence>
<keyword evidence="3 6" id="KW-1133">Transmembrane helix</keyword>
<keyword evidence="8" id="KW-1185">Reference proteome</keyword>
<proteinExistence type="predicted"/>
<evidence type="ECO:0000256" key="2">
    <source>
        <dbReference type="ARBA" id="ARBA00022692"/>
    </source>
</evidence>
<dbReference type="GO" id="GO:0051606">
    <property type="term" value="P:detection of stimulus"/>
    <property type="evidence" value="ECO:0007669"/>
    <property type="project" value="UniProtKB-ARBA"/>
</dbReference>
<evidence type="ECO:0000256" key="5">
    <source>
        <dbReference type="ARBA" id="ARBA00023170"/>
    </source>
</evidence>
<dbReference type="PANTHER" id="PTHR21421:SF29">
    <property type="entry name" value="GUSTATORY RECEPTOR 5A FOR TREHALOSE-RELATED"/>
    <property type="match status" value="1"/>
</dbReference>
<feature type="transmembrane region" description="Helical" evidence="6">
    <location>
        <begin position="187"/>
        <end position="215"/>
    </location>
</feature>
<dbReference type="PANTHER" id="PTHR21421">
    <property type="entry name" value="GUSTATORY RECEPTOR"/>
    <property type="match status" value="1"/>
</dbReference>
<dbReference type="Pfam" id="PF08395">
    <property type="entry name" value="7tm_7"/>
    <property type="match status" value="1"/>
</dbReference>
<evidence type="ECO:0000256" key="6">
    <source>
        <dbReference type="SAM" id="Phobius"/>
    </source>
</evidence>
<evidence type="ECO:0000256" key="4">
    <source>
        <dbReference type="ARBA" id="ARBA00023136"/>
    </source>
</evidence>
<reference evidence="7" key="3">
    <citation type="submission" date="2023-05" db="EMBL/GenBank/DDBJ databases">
        <authorList>
            <person name="Smith C.H."/>
        </authorList>
    </citation>
    <scope>NUCLEOTIDE SEQUENCE</scope>
    <source>
        <strain evidence="7">CHS0354</strain>
        <tissue evidence="7">Mantle</tissue>
    </source>
</reference>
<evidence type="ECO:0008006" key="9">
    <source>
        <dbReference type="Google" id="ProtNLM"/>
    </source>
</evidence>
<keyword evidence="2 6" id="KW-0812">Transmembrane</keyword>
<protein>
    <recommendedName>
        <fullName evidence="9">Gustatory receptor</fullName>
    </recommendedName>
</protein>
<organism evidence="7 8">
    <name type="scientific">Potamilus streckersoni</name>
    <dbReference type="NCBI Taxonomy" id="2493646"/>
    <lineage>
        <taxon>Eukaryota</taxon>
        <taxon>Metazoa</taxon>
        <taxon>Spiralia</taxon>
        <taxon>Lophotrochozoa</taxon>
        <taxon>Mollusca</taxon>
        <taxon>Bivalvia</taxon>
        <taxon>Autobranchia</taxon>
        <taxon>Heteroconchia</taxon>
        <taxon>Palaeoheterodonta</taxon>
        <taxon>Unionida</taxon>
        <taxon>Unionoidea</taxon>
        <taxon>Unionidae</taxon>
        <taxon>Ambleminae</taxon>
        <taxon>Lampsilini</taxon>
        <taxon>Potamilus</taxon>
    </lineage>
</organism>
<dbReference type="GO" id="GO:0038023">
    <property type="term" value="F:signaling receptor activity"/>
    <property type="evidence" value="ECO:0007669"/>
    <property type="project" value="UniProtKB-ARBA"/>
</dbReference>
<feature type="transmembrane region" description="Helical" evidence="6">
    <location>
        <begin position="295"/>
        <end position="320"/>
    </location>
</feature>